<comment type="subcellular location">
    <subcellularLocation>
        <location evidence="1">Membrane</location>
        <topology evidence="1">Multi-pass membrane protein</topology>
    </subcellularLocation>
</comment>
<proteinExistence type="inferred from homology"/>
<name>A0A1B0D7D4_PHLPP</name>
<dbReference type="VEuPathDB" id="VectorBase:PPAI003457"/>
<keyword evidence="6" id="KW-0472">Membrane</keyword>
<dbReference type="AlphaFoldDB" id="A0A1B0D7D4"/>
<dbReference type="Proteomes" id="UP000092462">
    <property type="component" value="Unassembled WGS sequence"/>
</dbReference>
<dbReference type="InterPro" id="IPR036259">
    <property type="entry name" value="MFS_trans_sf"/>
</dbReference>
<evidence type="ECO:0000256" key="1">
    <source>
        <dbReference type="ARBA" id="ARBA00004141"/>
    </source>
</evidence>
<accession>A0A1B0D7D4</accession>
<keyword evidence="7" id="KW-0739">Sodium transport</keyword>
<keyword evidence="3" id="KW-0812">Transmembrane</keyword>
<dbReference type="SUPFAM" id="SSF103473">
    <property type="entry name" value="MFS general substrate transporter"/>
    <property type="match status" value="1"/>
</dbReference>
<evidence type="ECO:0000313" key="10">
    <source>
        <dbReference type="Proteomes" id="UP000092462"/>
    </source>
</evidence>
<dbReference type="GO" id="GO:0006820">
    <property type="term" value="P:monoatomic anion transport"/>
    <property type="evidence" value="ECO:0007669"/>
    <property type="project" value="TreeGrafter"/>
</dbReference>
<feature type="domain" description="Major facilitator superfamily (MFS) profile" evidence="8">
    <location>
        <begin position="1"/>
        <end position="235"/>
    </location>
</feature>
<dbReference type="PANTHER" id="PTHR11662:SF280">
    <property type="entry name" value="FI21844P1-RELATED"/>
    <property type="match status" value="1"/>
</dbReference>
<dbReference type="FunFam" id="1.20.1250.20:FF:000144">
    <property type="entry name" value="Picot, isoform B"/>
    <property type="match status" value="1"/>
</dbReference>
<dbReference type="GO" id="GO:0022857">
    <property type="term" value="F:transmembrane transporter activity"/>
    <property type="evidence" value="ECO:0007669"/>
    <property type="project" value="InterPro"/>
</dbReference>
<dbReference type="EMBL" id="AJVK01026874">
    <property type="status" value="NOT_ANNOTATED_CDS"/>
    <property type="molecule type" value="Genomic_DNA"/>
</dbReference>
<dbReference type="EnsemblMetazoa" id="PPAI003457-RA">
    <property type="protein sequence ID" value="PPAI003457-PA"/>
    <property type="gene ID" value="PPAI003457"/>
</dbReference>
<dbReference type="Gene3D" id="1.20.1250.20">
    <property type="entry name" value="MFS general substrate transporter like domains"/>
    <property type="match status" value="1"/>
</dbReference>
<dbReference type="GO" id="GO:0016020">
    <property type="term" value="C:membrane"/>
    <property type="evidence" value="ECO:0007669"/>
    <property type="project" value="UniProtKB-SubCell"/>
</dbReference>
<evidence type="ECO:0000256" key="2">
    <source>
        <dbReference type="ARBA" id="ARBA00008586"/>
    </source>
</evidence>
<evidence type="ECO:0000313" key="9">
    <source>
        <dbReference type="EnsemblMetazoa" id="PPAI003457-PA"/>
    </source>
</evidence>
<evidence type="ECO:0000256" key="4">
    <source>
        <dbReference type="ARBA" id="ARBA00022989"/>
    </source>
</evidence>
<comment type="similarity">
    <text evidence="2">Belongs to the major facilitator superfamily. Sodium/anion cotransporter family.</text>
</comment>
<keyword evidence="5" id="KW-0915">Sodium</keyword>
<dbReference type="GO" id="GO:0006814">
    <property type="term" value="P:sodium ion transport"/>
    <property type="evidence" value="ECO:0007669"/>
    <property type="project" value="UniProtKB-KW"/>
</dbReference>
<dbReference type="EMBL" id="AJVK01026873">
    <property type="status" value="NOT_ANNOTATED_CDS"/>
    <property type="molecule type" value="Genomic_DNA"/>
</dbReference>
<dbReference type="PANTHER" id="PTHR11662">
    <property type="entry name" value="SOLUTE CARRIER FAMILY 17"/>
    <property type="match status" value="1"/>
</dbReference>
<dbReference type="Pfam" id="PF07690">
    <property type="entry name" value="MFS_1"/>
    <property type="match status" value="1"/>
</dbReference>
<dbReference type="InterPro" id="IPR020846">
    <property type="entry name" value="MFS_dom"/>
</dbReference>
<evidence type="ECO:0000256" key="7">
    <source>
        <dbReference type="ARBA" id="ARBA00023201"/>
    </source>
</evidence>
<evidence type="ECO:0000256" key="3">
    <source>
        <dbReference type="ARBA" id="ARBA00022692"/>
    </source>
</evidence>
<evidence type="ECO:0000259" key="8">
    <source>
        <dbReference type="PROSITE" id="PS50850"/>
    </source>
</evidence>
<sequence>MSMRKGRKAQRIVQPFTREALRPDTKVLPPPNNTPIAIVAMTDAQAANPDFPQYNWTPSTQSYILSSFFWGYLISIFPAGLFARRFGAKTILLIAATGSSCACLLIPLGAQIGDWKLFCALRMLQGLFQGCFNPCLHTLLSVWVPPSERSRLGGLVYAGGYLGNVVTTATSGLIAVSSFGWPGIYYISGSMGLLWGIVYFFTGSSSPEENGYISSREKTYIQTCLGQVTKTQVIK</sequence>
<dbReference type="EMBL" id="AJVK01026875">
    <property type="status" value="NOT_ANNOTATED_CDS"/>
    <property type="molecule type" value="Genomic_DNA"/>
</dbReference>
<dbReference type="InterPro" id="IPR011701">
    <property type="entry name" value="MFS"/>
</dbReference>
<evidence type="ECO:0000256" key="6">
    <source>
        <dbReference type="ARBA" id="ARBA00023136"/>
    </source>
</evidence>
<dbReference type="EMBL" id="AJVK01026872">
    <property type="status" value="NOT_ANNOTATED_CDS"/>
    <property type="molecule type" value="Genomic_DNA"/>
</dbReference>
<reference evidence="9" key="1">
    <citation type="submission" date="2022-08" db="UniProtKB">
        <authorList>
            <consortium name="EnsemblMetazoa"/>
        </authorList>
    </citation>
    <scope>IDENTIFICATION</scope>
    <source>
        <strain evidence="9">Israel</strain>
    </source>
</reference>
<organism evidence="9 10">
    <name type="scientific">Phlebotomus papatasi</name>
    <name type="common">Sandfly</name>
    <dbReference type="NCBI Taxonomy" id="29031"/>
    <lineage>
        <taxon>Eukaryota</taxon>
        <taxon>Metazoa</taxon>
        <taxon>Ecdysozoa</taxon>
        <taxon>Arthropoda</taxon>
        <taxon>Hexapoda</taxon>
        <taxon>Insecta</taxon>
        <taxon>Pterygota</taxon>
        <taxon>Neoptera</taxon>
        <taxon>Endopterygota</taxon>
        <taxon>Diptera</taxon>
        <taxon>Nematocera</taxon>
        <taxon>Psychodoidea</taxon>
        <taxon>Psychodidae</taxon>
        <taxon>Phlebotomus</taxon>
        <taxon>Phlebotomus</taxon>
    </lineage>
</organism>
<keyword evidence="10" id="KW-1185">Reference proteome</keyword>
<dbReference type="PROSITE" id="PS50850">
    <property type="entry name" value="MFS"/>
    <property type="match status" value="1"/>
</dbReference>
<protein>
    <recommendedName>
        <fullName evidence="8">Major facilitator superfamily (MFS) profile domain-containing protein</fullName>
    </recommendedName>
</protein>
<evidence type="ECO:0000256" key="5">
    <source>
        <dbReference type="ARBA" id="ARBA00023053"/>
    </source>
</evidence>
<keyword evidence="7" id="KW-0406">Ion transport</keyword>
<keyword evidence="7" id="KW-0813">Transport</keyword>
<dbReference type="InterPro" id="IPR050382">
    <property type="entry name" value="MFS_Na/Anion_cotransporter"/>
</dbReference>
<keyword evidence="4" id="KW-1133">Transmembrane helix</keyword>